<comment type="caution">
    <text evidence="1">The sequence shown here is derived from an EMBL/GenBank/DDBJ whole genome shotgun (WGS) entry which is preliminary data.</text>
</comment>
<name>A0ABN7Q5T5_9BURK</name>
<dbReference type="Proteomes" id="UP000672657">
    <property type="component" value="Unassembled WGS sequence"/>
</dbReference>
<evidence type="ECO:0000313" key="2">
    <source>
        <dbReference type="Proteomes" id="UP000672657"/>
    </source>
</evidence>
<dbReference type="EMBL" id="CAJPVI010000045">
    <property type="protein sequence ID" value="CAG2158197.1"/>
    <property type="molecule type" value="Genomic_DNA"/>
</dbReference>
<protein>
    <submittedName>
        <fullName evidence="1">Uncharacterized protein</fullName>
    </submittedName>
</protein>
<evidence type="ECO:0000313" key="1">
    <source>
        <dbReference type="EMBL" id="CAG2158197.1"/>
    </source>
</evidence>
<organism evidence="1 2">
    <name type="scientific">Cupriavidus numazuensis</name>
    <dbReference type="NCBI Taxonomy" id="221992"/>
    <lineage>
        <taxon>Bacteria</taxon>
        <taxon>Pseudomonadati</taxon>
        <taxon>Pseudomonadota</taxon>
        <taxon>Betaproteobacteria</taxon>
        <taxon>Burkholderiales</taxon>
        <taxon>Burkholderiaceae</taxon>
        <taxon>Cupriavidus</taxon>
    </lineage>
</organism>
<keyword evidence="2" id="KW-1185">Reference proteome</keyword>
<proteinExistence type="predicted"/>
<reference evidence="1 2" key="1">
    <citation type="submission" date="2021-03" db="EMBL/GenBank/DDBJ databases">
        <authorList>
            <person name="Peeters C."/>
        </authorList>
    </citation>
    <scope>NUCLEOTIDE SEQUENCE [LARGE SCALE GENOMIC DNA]</scope>
    <source>
        <strain evidence="1 2">LMG 26411</strain>
    </source>
</reference>
<sequence>MLNPKDDAENLEQQLFIVYVGQKFAGLNGILNLASQEGSPGAHHLYYDNARLVVSHARILDTAA</sequence>
<gene>
    <name evidence="1" type="ORF">LMG26411_05877</name>
</gene>
<accession>A0ABN7Q5T5</accession>